<feature type="compositionally biased region" description="Gly residues" evidence="8">
    <location>
        <begin position="11"/>
        <end position="21"/>
    </location>
</feature>
<proteinExistence type="inferred from homology"/>
<name>A0ABS5L4F2_9ACTN</name>
<sequence length="430" mass="45443">MPSPTAEVAPGDGGGGGGGGERVSPGTATEPPVRAGRSSAGGNSAGPDDSRPTRVSAERGESVAAAEQPVRAGHGTAAPDGSRSEQFGQPGRVSVERGESVASADSVARGKRFRTAGKAKPGRQPQQPTGLRSARVIGADRVFRSFSTPAILVYTLGFLAPSVYGVVISFSKWSGPGSDRSWVGLRNYTRIFQDDAVRQSFINTLLIVAIGGVLVFALAFCAMAVLRDMRGRAFVRAAVYLPAIISMIAIGTSIGFMLNPDGLVNRLLRAFGLSSLQQPWLDPDHIFKCVLVGVVWMTSGFYIVLLMSAVDGIPKHLYEEAQLAGLTRMQQFRHITLPLSRDMVAIAAVMWTANSLRTFDIVIGFVGSAGTPPQQARTYAVEQWLSTGNGTTGAPQLGYGSAMATLLTLLTIVLVVLVRRLGRGDRVEVS</sequence>
<comment type="subcellular location">
    <subcellularLocation>
        <location evidence="1 7">Cell membrane</location>
        <topology evidence="1 7">Multi-pass membrane protein</topology>
    </subcellularLocation>
</comment>
<dbReference type="CDD" id="cd06261">
    <property type="entry name" value="TM_PBP2"/>
    <property type="match status" value="1"/>
</dbReference>
<dbReference type="InterPro" id="IPR050809">
    <property type="entry name" value="UgpAE/MalFG_permease"/>
</dbReference>
<comment type="caution">
    <text evidence="10">The sequence shown here is derived from an EMBL/GenBank/DDBJ whole genome shotgun (WGS) entry which is preliminary data.</text>
</comment>
<feature type="transmembrane region" description="Helical" evidence="7">
    <location>
        <begin position="201"/>
        <end position="226"/>
    </location>
</feature>
<dbReference type="PANTHER" id="PTHR43227">
    <property type="entry name" value="BLL4140 PROTEIN"/>
    <property type="match status" value="1"/>
</dbReference>
<evidence type="ECO:0000259" key="9">
    <source>
        <dbReference type="PROSITE" id="PS50928"/>
    </source>
</evidence>
<feature type="compositionally biased region" description="Basic and acidic residues" evidence="8">
    <location>
        <begin position="48"/>
        <end position="61"/>
    </location>
</feature>
<dbReference type="Gene3D" id="1.10.3720.10">
    <property type="entry name" value="MetI-like"/>
    <property type="match status" value="1"/>
</dbReference>
<feature type="compositionally biased region" description="Low complexity" evidence="8">
    <location>
        <begin position="34"/>
        <end position="46"/>
    </location>
</feature>
<keyword evidence="5 7" id="KW-1133">Transmembrane helix</keyword>
<feature type="transmembrane region" description="Helical" evidence="7">
    <location>
        <begin position="285"/>
        <end position="307"/>
    </location>
</feature>
<keyword evidence="2 7" id="KW-0813">Transport</keyword>
<dbReference type="SUPFAM" id="SSF161098">
    <property type="entry name" value="MetI-like"/>
    <property type="match status" value="1"/>
</dbReference>
<dbReference type="PROSITE" id="PS50928">
    <property type="entry name" value="ABC_TM1"/>
    <property type="match status" value="1"/>
</dbReference>
<evidence type="ECO:0000256" key="8">
    <source>
        <dbReference type="SAM" id="MobiDB-lite"/>
    </source>
</evidence>
<feature type="transmembrane region" description="Helical" evidence="7">
    <location>
        <begin position="397"/>
        <end position="418"/>
    </location>
</feature>
<accession>A0ABS5L4F2</accession>
<feature type="compositionally biased region" description="Basic residues" evidence="8">
    <location>
        <begin position="109"/>
        <end position="121"/>
    </location>
</feature>
<dbReference type="RefSeq" id="WP_212019462.1">
    <property type="nucleotide sequence ID" value="NZ_JAAFYZ010000236.1"/>
</dbReference>
<feature type="region of interest" description="Disordered" evidence="8">
    <location>
        <begin position="1"/>
        <end position="131"/>
    </location>
</feature>
<keyword evidence="3" id="KW-1003">Cell membrane</keyword>
<feature type="domain" description="ABC transmembrane type-1" evidence="9">
    <location>
        <begin position="201"/>
        <end position="418"/>
    </location>
</feature>
<evidence type="ECO:0000256" key="7">
    <source>
        <dbReference type="RuleBase" id="RU363032"/>
    </source>
</evidence>
<keyword evidence="6 7" id="KW-0472">Membrane</keyword>
<dbReference type="Pfam" id="PF00528">
    <property type="entry name" value="BPD_transp_1"/>
    <property type="match status" value="1"/>
</dbReference>
<comment type="similarity">
    <text evidence="7">Belongs to the binding-protein-dependent transport system permease family.</text>
</comment>
<evidence type="ECO:0000256" key="6">
    <source>
        <dbReference type="ARBA" id="ARBA00023136"/>
    </source>
</evidence>
<feature type="transmembrane region" description="Helical" evidence="7">
    <location>
        <begin position="238"/>
        <end position="258"/>
    </location>
</feature>
<dbReference type="InterPro" id="IPR000515">
    <property type="entry name" value="MetI-like"/>
</dbReference>
<evidence type="ECO:0000313" key="10">
    <source>
        <dbReference type="EMBL" id="MBS2553176.1"/>
    </source>
</evidence>
<evidence type="ECO:0000256" key="4">
    <source>
        <dbReference type="ARBA" id="ARBA00022692"/>
    </source>
</evidence>
<evidence type="ECO:0000313" key="11">
    <source>
        <dbReference type="Proteomes" id="UP000730482"/>
    </source>
</evidence>
<keyword evidence="11" id="KW-1185">Reference proteome</keyword>
<evidence type="ECO:0000256" key="2">
    <source>
        <dbReference type="ARBA" id="ARBA00022448"/>
    </source>
</evidence>
<gene>
    <name evidence="10" type="ORF">KGQ19_40620</name>
</gene>
<feature type="transmembrane region" description="Helical" evidence="7">
    <location>
        <begin position="151"/>
        <end position="171"/>
    </location>
</feature>
<dbReference type="EMBL" id="JAAFYZ010000236">
    <property type="protein sequence ID" value="MBS2553176.1"/>
    <property type="molecule type" value="Genomic_DNA"/>
</dbReference>
<dbReference type="PANTHER" id="PTHR43227:SF11">
    <property type="entry name" value="BLL4140 PROTEIN"/>
    <property type="match status" value="1"/>
</dbReference>
<feature type="transmembrane region" description="Helical" evidence="7">
    <location>
        <begin position="343"/>
        <end position="366"/>
    </location>
</feature>
<evidence type="ECO:0000256" key="1">
    <source>
        <dbReference type="ARBA" id="ARBA00004651"/>
    </source>
</evidence>
<dbReference type="InterPro" id="IPR035906">
    <property type="entry name" value="MetI-like_sf"/>
</dbReference>
<evidence type="ECO:0000256" key="3">
    <source>
        <dbReference type="ARBA" id="ARBA00022475"/>
    </source>
</evidence>
<keyword evidence="4 7" id="KW-0812">Transmembrane</keyword>
<dbReference type="Proteomes" id="UP000730482">
    <property type="component" value="Unassembled WGS sequence"/>
</dbReference>
<organism evidence="10 11">
    <name type="scientific">Catenulispora pinistramenti</name>
    <dbReference type="NCBI Taxonomy" id="2705254"/>
    <lineage>
        <taxon>Bacteria</taxon>
        <taxon>Bacillati</taxon>
        <taxon>Actinomycetota</taxon>
        <taxon>Actinomycetes</taxon>
        <taxon>Catenulisporales</taxon>
        <taxon>Catenulisporaceae</taxon>
        <taxon>Catenulispora</taxon>
    </lineage>
</organism>
<reference evidence="10 11" key="1">
    <citation type="submission" date="2020-02" db="EMBL/GenBank/DDBJ databases">
        <title>Acidophilic actinobacteria isolated from forest soil.</title>
        <authorList>
            <person name="Golinska P."/>
        </authorList>
    </citation>
    <scope>NUCLEOTIDE SEQUENCE [LARGE SCALE GENOMIC DNA]</scope>
    <source>
        <strain evidence="10 11">NL8</strain>
    </source>
</reference>
<protein>
    <submittedName>
        <fullName evidence="10">Sugar ABC transporter permease</fullName>
    </submittedName>
</protein>
<evidence type="ECO:0000256" key="5">
    <source>
        <dbReference type="ARBA" id="ARBA00022989"/>
    </source>
</evidence>